<dbReference type="FunFam" id="1.10.340.70:FF:000001">
    <property type="entry name" value="Retrovirus-related Pol polyprotein from transposon gypsy-like Protein"/>
    <property type="match status" value="1"/>
</dbReference>
<sequence>MVIPDNENLKNRVTCENHEGGHQGITRTYEKLRPEFYWHGMYADVEGFVKECVDCTSGKGRPQNPGPSPGNIEPRRPFEVVSISFDAFSGFVMCKPMSSTTAQAITPCLWISARNYNIAPPTESSGCGTIWH</sequence>
<gene>
    <name evidence="3" type="ORF">PHPALM_11937</name>
</gene>
<feature type="region of interest" description="Disordered" evidence="1">
    <location>
        <begin position="56"/>
        <end position="75"/>
    </location>
</feature>
<dbReference type="EMBL" id="NCKW01006478">
    <property type="protein sequence ID" value="POM71494.1"/>
    <property type="molecule type" value="Genomic_DNA"/>
</dbReference>
<dbReference type="AlphaFoldDB" id="A0A2P4Y115"/>
<evidence type="ECO:0000313" key="4">
    <source>
        <dbReference type="Proteomes" id="UP000237271"/>
    </source>
</evidence>
<dbReference type="Proteomes" id="UP000237271">
    <property type="component" value="Unassembled WGS sequence"/>
</dbReference>
<dbReference type="Pfam" id="PF17921">
    <property type="entry name" value="Integrase_H2C2"/>
    <property type="match status" value="1"/>
</dbReference>
<accession>A0A2P4Y115</accession>
<protein>
    <submittedName>
        <fullName evidence="3">Reverse transcriptase</fullName>
    </submittedName>
</protein>
<keyword evidence="3" id="KW-0808">Transferase</keyword>
<dbReference type="InterPro" id="IPR041588">
    <property type="entry name" value="Integrase_H2C2"/>
</dbReference>
<organism evidence="3 4">
    <name type="scientific">Phytophthora palmivora</name>
    <dbReference type="NCBI Taxonomy" id="4796"/>
    <lineage>
        <taxon>Eukaryota</taxon>
        <taxon>Sar</taxon>
        <taxon>Stramenopiles</taxon>
        <taxon>Oomycota</taxon>
        <taxon>Peronosporomycetes</taxon>
        <taxon>Peronosporales</taxon>
        <taxon>Peronosporaceae</taxon>
        <taxon>Phytophthora</taxon>
    </lineage>
</organism>
<comment type="caution">
    <text evidence="3">The sequence shown here is derived from an EMBL/GenBank/DDBJ whole genome shotgun (WGS) entry which is preliminary data.</text>
</comment>
<keyword evidence="3" id="KW-0695">RNA-directed DNA polymerase</keyword>
<evidence type="ECO:0000313" key="3">
    <source>
        <dbReference type="EMBL" id="POM71494.1"/>
    </source>
</evidence>
<dbReference type="InterPro" id="IPR050951">
    <property type="entry name" value="Retrovirus_Pol_polyprotein"/>
</dbReference>
<proteinExistence type="predicted"/>
<dbReference type="Gene3D" id="1.10.340.70">
    <property type="match status" value="1"/>
</dbReference>
<evidence type="ECO:0000256" key="1">
    <source>
        <dbReference type="SAM" id="MobiDB-lite"/>
    </source>
</evidence>
<dbReference type="GO" id="GO:0003964">
    <property type="term" value="F:RNA-directed DNA polymerase activity"/>
    <property type="evidence" value="ECO:0007669"/>
    <property type="project" value="UniProtKB-KW"/>
</dbReference>
<name>A0A2P4Y115_9STRA</name>
<reference evidence="3 4" key="1">
    <citation type="journal article" date="2017" name="Genome Biol. Evol.">
        <title>Phytophthora megakarya and P. palmivora, closely related causal agents of cacao black pod rot, underwent increases in genome sizes and gene numbers by different mechanisms.</title>
        <authorList>
            <person name="Ali S.S."/>
            <person name="Shao J."/>
            <person name="Lary D.J."/>
            <person name="Kronmiller B."/>
            <person name="Shen D."/>
            <person name="Strem M.D."/>
            <person name="Amoako-Attah I."/>
            <person name="Akrofi A.Y."/>
            <person name="Begoude B.A."/>
            <person name="Ten Hoopen G.M."/>
            <person name="Coulibaly K."/>
            <person name="Kebe B.I."/>
            <person name="Melnick R.L."/>
            <person name="Guiltinan M.J."/>
            <person name="Tyler B.M."/>
            <person name="Meinhardt L.W."/>
            <person name="Bailey B.A."/>
        </authorList>
    </citation>
    <scope>NUCLEOTIDE SEQUENCE [LARGE SCALE GENOMIC DNA]</scope>
    <source>
        <strain evidence="4">sbr112.9</strain>
    </source>
</reference>
<dbReference type="PANTHER" id="PTHR37984:SF5">
    <property type="entry name" value="PROTEIN NYNRIN-LIKE"/>
    <property type="match status" value="1"/>
</dbReference>
<dbReference type="PANTHER" id="PTHR37984">
    <property type="entry name" value="PROTEIN CBG26694"/>
    <property type="match status" value="1"/>
</dbReference>
<keyword evidence="4" id="KW-1185">Reference proteome</keyword>
<dbReference type="OrthoDB" id="125642at2759"/>
<evidence type="ECO:0000259" key="2">
    <source>
        <dbReference type="Pfam" id="PF17921"/>
    </source>
</evidence>
<feature type="domain" description="Integrase zinc-binding" evidence="2">
    <location>
        <begin position="6"/>
        <end position="59"/>
    </location>
</feature>
<keyword evidence="3" id="KW-0548">Nucleotidyltransferase</keyword>